<proteinExistence type="inferred from homology"/>
<dbReference type="GO" id="GO:0046872">
    <property type="term" value="F:metal ion binding"/>
    <property type="evidence" value="ECO:0007669"/>
    <property type="project" value="UniProtKB-KW"/>
</dbReference>
<dbReference type="InterPro" id="IPR033740">
    <property type="entry name" value="Pept_M24B"/>
</dbReference>
<dbReference type="RefSeq" id="WP_076624171.1">
    <property type="nucleotide sequence ID" value="NZ_BMEW01000001.1"/>
</dbReference>
<dbReference type="InterPro" id="IPR050422">
    <property type="entry name" value="X-Pro_aminopeptidase_P"/>
</dbReference>
<dbReference type="EMBL" id="CP014796">
    <property type="protein sequence ID" value="APX24270.1"/>
    <property type="molecule type" value="Genomic_DNA"/>
</dbReference>
<reference evidence="7 8" key="1">
    <citation type="submission" date="2016-03" db="EMBL/GenBank/DDBJ databases">
        <title>Deep-sea bacteria in the southern Pacific.</title>
        <authorList>
            <person name="Tang K."/>
        </authorList>
    </citation>
    <scope>NUCLEOTIDE SEQUENCE [LARGE SCALE GENOMIC DNA]</scope>
    <source>
        <strain evidence="7 8">JLT2016</strain>
    </source>
</reference>
<keyword evidence="7" id="KW-0031">Aminopeptidase</keyword>
<dbReference type="Pfam" id="PF01321">
    <property type="entry name" value="Creatinase_N"/>
    <property type="match status" value="1"/>
</dbReference>
<organism evidence="7 8">
    <name type="scientific">Salipiger profundus</name>
    <dbReference type="NCBI Taxonomy" id="1229727"/>
    <lineage>
        <taxon>Bacteria</taxon>
        <taxon>Pseudomonadati</taxon>
        <taxon>Pseudomonadota</taxon>
        <taxon>Alphaproteobacteria</taxon>
        <taxon>Rhodobacterales</taxon>
        <taxon>Roseobacteraceae</taxon>
        <taxon>Salipiger</taxon>
    </lineage>
</organism>
<dbReference type="SUPFAM" id="SSF53092">
    <property type="entry name" value="Creatinase/prolidase N-terminal domain"/>
    <property type="match status" value="1"/>
</dbReference>
<sequence>MFQTFQETARPDQGPPRLAALRAEMAREGLAGFIVPRADAHQGEYVAPRDDRLAWLTGFTGSAGYCVALSDRAGVFVDGRYRVQVKTQVADVFTPVDWPEVGLADWIADNLPDGGGVGIDPWLFSVEQLRALEAKLDGVTLTRCDNLVDRIWEDQPNPPRGAVFAQPVSLAGEPHEDKIARLAQGLGEAGACVITLPDSIAWLLNIRGSDIPRNPVPHGFALLNADGTVELFVDARKLADLGDHLGDKVSVLPPEGFLAAVATLGGRVQIDPASCPVAVADVLAERCEIVEAPDPCLLPKACKNAAELEGARAAHLRDGAAMVRFLAWLDRQTPGAFTEIDAVTALEAERRATNALRDISFETIAGTGPDGAIVHYRVTEATDRTVREGDLLLIDSGGQYVDGTTDITRTIAIGDVGAEECTNFTRVLKGMIALSRLRFPQGLAGRDIDALARASLWEAGLDYGHGTGHGVGAYLSVHEGPARISRMGTIPFAPGMILSNEPGFYREGAYGIRIENLIAVEQAPGLPGQTVPRMLRFETLTWVPIDRRLIVPALLTQAERDWLDAYHEEVRARIAPLVEGRDAEWLAAACAPL</sequence>
<feature type="domain" description="Creatinase N-terminal" evidence="5">
    <location>
        <begin position="17"/>
        <end position="151"/>
    </location>
</feature>
<dbReference type="InterPro" id="IPR000994">
    <property type="entry name" value="Pept_M24"/>
</dbReference>
<evidence type="ECO:0000259" key="5">
    <source>
        <dbReference type="Pfam" id="PF01321"/>
    </source>
</evidence>
<evidence type="ECO:0000313" key="8">
    <source>
        <dbReference type="Proteomes" id="UP000186559"/>
    </source>
</evidence>
<dbReference type="PANTHER" id="PTHR43763">
    <property type="entry name" value="XAA-PRO AMINOPEPTIDASE 1"/>
    <property type="match status" value="1"/>
</dbReference>
<dbReference type="Gene3D" id="3.40.350.10">
    <property type="entry name" value="Creatinase/prolidase N-terminal domain"/>
    <property type="match status" value="2"/>
</dbReference>
<evidence type="ECO:0000313" key="7">
    <source>
        <dbReference type="EMBL" id="APX24270.1"/>
    </source>
</evidence>
<feature type="domain" description="Peptidase M24" evidence="4">
    <location>
        <begin position="311"/>
        <end position="521"/>
    </location>
</feature>
<dbReference type="Pfam" id="PF00557">
    <property type="entry name" value="Peptidase_M24"/>
    <property type="match status" value="1"/>
</dbReference>
<protein>
    <submittedName>
        <fullName evidence="7">Xaa-Pro aminopeptidase</fullName>
        <ecNumber evidence="7">3.4.11.9</ecNumber>
    </submittedName>
</protein>
<evidence type="ECO:0000256" key="2">
    <source>
        <dbReference type="ARBA" id="ARBA00022723"/>
    </source>
</evidence>
<dbReference type="InterPro" id="IPR000587">
    <property type="entry name" value="Creatinase_N"/>
</dbReference>
<dbReference type="STRING" id="1229727.Ga0080559_TMP3474"/>
<evidence type="ECO:0000259" key="6">
    <source>
        <dbReference type="Pfam" id="PF16188"/>
    </source>
</evidence>
<dbReference type="SUPFAM" id="SSF55920">
    <property type="entry name" value="Creatinase/aminopeptidase"/>
    <property type="match status" value="1"/>
</dbReference>
<dbReference type="GO" id="GO:0005737">
    <property type="term" value="C:cytoplasm"/>
    <property type="evidence" value="ECO:0007669"/>
    <property type="project" value="UniProtKB-ARBA"/>
</dbReference>
<dbReference type="AlphaFoldDB" id="A0A1U7D879"/>
<keyword evidence="7" id="KW-0645">Protease</keyword>
<dbReference type="GO" id="GO:0070006">
    <property type="term" value="F:metalloaminopeptidase activity"/>
    <property type="evidence" value="ECO:0007669"/>
    <property type="project" value="InterPro"/>
</dbReference>
<dbReference type="Proteomes" id="UP000186559">
    <property type="component" value="Chromosome"/>
</dbReference>
<dbReference type="InterPro" id="IPR036005">
    <property type="entry name" value="Creatinase/aminopeptidase-like"/>
</dbReference>
<evidence type="ECO:0000256" key="3">
    <source>
        <dbReference type="ARBA" id="ARBA00022801"/>
    </source>
</evidence>
<evidence type="ECO:0000259" key="4">
    <source>
        <dbReference type="Pfam" id="PF00557"/>
    </source>
</evidence>
<dbReference type="CDD" id="cd01085">
    <property type="entry name" value="APP"/>
    <property type="match status" value="1"/>
</dbReference>
<accession>A0A1U7D879</accession>
<gene>
    <name evidence="7" type="ORF">Ga0080559_TMP3474</name>
</gene>
<evidence type="ECO:0000256" key="1">
    <source>
        <dbReference type="ARBA" id="ARBA00008766"/>
    </source>
</evidence>
<dbReference type="EC" id="3.4.11.9" evidence="7"/>
<dbReference type="Pfam" id="PF16188">
    <property type="entry name" value="Peptidase_M24_C"/>
    <property type="match status" value="1"/>
</dbReference>
<dbReference type="Pfam" id="PF16189">
    <property type="entry name" value="Creatinase_N_2"/>
    <property type="match status" value="1"/>
</dbReference>
<keyword evidence="8" id="KW-1185">Reference proteome</keyword>
<dbReference type="InterPro" id="IPR029149">
    <property type="entry name" value="Creatin/AminoP/Spt16_N"/>
</dbReference>
<keyword evidence="2" id="KW-0479">Metal-binding</keyword>
<dbReference type="FunFam" id="3.90.230.10:FF:000009">
    <property type="entry name" value="xaa-Pro aminopeptidase 2"/>
    <property type="match status" value="1"/>
</dbReference>
<name>A0A1U7D879_9RHOB</name>
<keyword evidence="3 7" id="KW-0378">Hydrolase</keyword>
<dbReference type="KEGG" id="tpro:Ga0080559_TMP3474"/>
<feature type="domain" description="Peptidase M24 C-terminal" evidence="6">
    <location>
        <begin position="534"/>
        <end position="593"/>
    </location>
</feature>
<comment type="similarity">
    <text evidence="1">Belongs to the peptidase M24B family.</text>
</comment>
<dbReference type="InterPro" id="IPR032416">
    <property type="entry name" value="Peptidase_M24_C"/>
</dbReference>
<dbReference type="Gene3D" id="3.90.230.10">
    <property type="entry name" value="Creatinase/methionine aminopeptidase superfamily"/>
    <property type="match status" value="1"/>
</dbReference>
<dbReference type="OrthoDB" id="9806388at2"/>
<dbReference type="PANTHER" id="PTHR43763:SF6">
    <property type="entry name" value="XAA-PRO AMINOPEPTIDASE 1"/>
    <property type="match status" value="1"/>
</dbReference>